<name>A0A2X4XKW6_9GAMM</name>
<keyword evidence="1" id="KW-1133">Transmembrane helix</keyword>
<evidence type="ECO:0008006" key="4">
    <source>
        <dbReference type="Google" id="ProtNLM"/>
    </source>
</evidence>
<feature type="transmembrane region" description="Helical" evidence="1">
    <location>
        <begin position="53"/>
        <end position="74"/>
    </location>
</feature>
<dbReference type="InterPro" id="IPR025238">
    <property type="entry name" value="DUF4184"/>
</dbReference>
<keyword evidence="1" id="KW-0812">Transmembrane</keyword>
<gene>
    <name evidence="2" type="ORF">NCTC12151_01077</name>
</gene>
<feature type="transmembrane region" description="Helical" evidence="1">
    <location>
        <begin position="187"/>
        <end position="210"/>
    </location>
</feature>
<feature type="transmembrane region" description="Helical" evidence="1">
    <location>
        <begin position="107"/>
        <end position="124"/>
    </location>
</feature>
<keyword evidence="1" id="KW-0472">Membrane</keyword>
<feature type="transmembrane region" description="Helical" evidence="1">
    <location>
        <begin position="216"/>
        <end position="238"/>
    </location>
</feature>
<dbReference type="Pfam" id="PF13803">
    <property type="entry name" value="DUF4184"/>
    <property type="match status" value="1"/>
</dbReference>
<sequence length="244" mass="27807">MPFTFAHPALVLPLRCGIGRRLSLTALLAGSLAPDLEYFVRMKVKGIYGHTPAGIFLFDIPLALLLTFIFHILIRDSLIRNLPSVLYQRLWPPCSAIDWPSYVKNQFSTVLLSLFIGTLSHLIWDMFTHRDAFFITLFEWQTVSFNLFHHQIFLYSILQHTSTLVGFSIIAGYLWRMPKKTNENSSISIIYWSALLVLTLLISAARFAWIYPHIPFGTIIVTLISSLFLALCIISLCLKGISTR</sequence>
<dbReference type="RefSeq" id="WP_170126492.1">
    <property type="nucleotide sequence ID" value="NZ_LR698987.1"/>
</dbReference>
<evidence type="ECO:0000313" key="2">
    <source>
        <dbReference type="EMBL" id="SQI37254.1"/>
    </source>
</evidence>
<feature type="transmembrane region" description="Helical" evidence="1">
    <location>
        <begin position="152"/>
        <end position="175"/>
    </location>
</feature>
<protein>
    <recommendedName>
        <fullName evidence="4">DUF4184 family protein</fullName>
    </recommendedName>
</protein>
<evidence type="ECO:0000256" key="1">
    <source>
        <dbReference type="SAM" id="Phobius"/>
    </source>
</evidence>
<keyword evidence="3" id="KW-1185">Reference proteome</keyword>
<reference evidence="2 3" key="1">
    <citation type="submission" date="2018-06" db="EMBL/GenBank/DDBJ databases">
        <authorList>
            <consortium name="Pathogen Informatics"/>
            <person name="Doyle S."/>
        </authorList>
    </citation>
    <scope>NUCLEOTIDE SEQUENCE [LARGE SCALE GENOMIC DNA]</scope>
    <source>
        <strain evidence="2 3">NCTC12151</strain>
    </source>
</reference>
<accession>A0A2X4XKW6</accession>
<dbReference type="Proteomes" id="UP000249005">
    <property type="component" value="Chromosome 1"/>
</dbReference>
<dbReference type="EMBL" id="LS483470">
    <property type="protein sequence ID" value="SQI37254.1"/>
    <property type="molecule type" value="Genomic_DNA"/>
</dbReference>
<dbReference type="KEGG" id="lri:NCTC12151_01077"/>
<evidence type="ECO:0000313" key="3">
    <source>
        <dbReference type="Proteomes" id="UP000249005"/>
    </source>
</evidence>
<dbReference type="AlphaFoldDB" id="A0A2X4XKW6"/>
<organism evidence="2 3">
    <name type="scientific">Leminorella richardii</name>
    <dbReference type="NCBI Taxonomy" id="158841"/>
    <lineage>
        <taxon>Bacteria</taxon>
        <taxon>Pseudomonadati</taxon>
        <taxon>Pseudomonadota</taxon>
        <taxon>Gammaproteobacteria</taxon>
        <taxon>Enterobacterales</taxon>
        <taxon>Budviciaceae</taxon>
        <taxon>Leminorella</taxon>
    </lineage>
</organism>
<proteinExistence type="predicted"/>